<dbReference type="EMBL" id="CAJNOR010001595">
    <property type="protein sequence ID" value="CAF1169243.1"/>
    <property type="molecule type" value="Genomic_DNA"/>
</dbReference>
<dbReference type="SUPFAM" id="SSF64593">
    <property type="entry name" value="Intermediate filament protein, coiled coil region"/>
    <property type="match status" value="1"/>
</dbReference>
<name>A0A814ZPP5_ADIRI</name>
<reference evidence="5" key="1">
    <citation type="submission" date="2021-02" db="EMBL/GenBank/DDBJ databases">
        <authorList>
            <person name="Nowell W R."/>
        </authorList>
    </citation>
    <scope>NUCLEOTIDE SEQUENCE</scope>
</reference>
<dbReference type="GO" id="GO:0005200">
    <property type="term" value="F:structural constituent of cytoskeleton"/>
    <property type="evidence" value="ECO:0007669"/>
    <property type="project" value="TreeGrafter"/>
</dbReference>
<feature type="coiled-coil region" evidence="2">
    <location>
        <begin position="389"/>
        <end position="441"/>
    </location>
</feature>
<dbReference type="Proteomes" id="UP000663852">
    <property type="component" value="Unassembled WGS sequence"/>
</dbReference>
<keyword evidence="1 2" id="KW-0175">Coiled coil</keyword>
<dbReference type="GO" id="GO:0006998">
    <property type="term" value="P:nuclear envelope organization"/>
    <property type="evidence" value="ECO:0007669"/>
    <property type="project" value="TreeGrafter"/>
</dbReference>
<evidence type="ECO:0000256" key="3">
    <source>
        <dbReference type="SAM" id="MobiDB-lite"/>
    </source>
</evidence>
<evidence type="ECO:0000256" key="2">
    <source>
        <dbReference type="SAM" id="Coils"/>
    </source>
</evidence>
<keyword evidence="6" id="KW-1185">Reference proteome</keyword>
<evidence type="ECO:0000313" key="4">
    <source>
        <dbReference type="EMBL" id="CAF1169243.1"/>
    </source>
</evidence>
<dbReference type="GO" id="GO:0031507">
    <property type="term" value="P:heterochromatin formation"/>
    <property type="evidence" value="ECO:0007669"/>
    <property type="project" value="TreeGrafter"/>
</dbReference>
<proteinExistence type="predicted"/>
<evidence type="ECO:0000313" key="7">
    <source>
        <dbReference type="Proteomes" id="UP000663852"/>
    </source>
</evidence>
<comment type="caution">
    <text evidence="5">The sequence shown here is derived from an EMBL/GenBank/DDBJ whole genome shotgun (WGS) entry which is preliminary data.</text>
</comment>
<accession>A0A814ZPP5</accession>
<dbReference type="GO" id="GO:0005652">
    <property type="term" value="C:nuclear lamina"/>
    <property type="evidence" value="ECO:0007669"/>
    <property type="project" value="TreeGrafter"/>
</dbReference>
<evidence type="ECO:0000313" key="6">
    <source>
        <dbReference type="Proteomes" id="UP000663828"/>
    </source>
</evidence>
<dbReference type="PANTHER" id="PTHR45721:SF12">
    <property type="entry name" value="INTERMEDIATE FILAMENT PROTEIN IFA-1"/>
    <property type="match status" value="1"/>
</dbReference>
<dbReference type="OrthoDB" id="10054436at2759"/>
<feature type="coiled-coil region" evidence="2">
    <location>
        <begin position="234"/>
        <end position="271"/>
    </location>
</feature>
<dbReference type="GO" id="GO:0007097">
    <property type="term" value="P:nuclear migration"/>
    <property type="evidence" value="ECO:0007669"/>
    <property type="project" value="TreeGrafter"/>
</dbReference>
<dbReference type="Proteomes" id="UP000663828">
    <property type="component" value="Unassembled WGS sequence"/>
</dbReference>
<dbReference type="EMBL" id="CAJNOJ010000175">
    <property type="protein sequence ID" value="CAF1244448.1"/>
    <property type="molecule type" value="Genomic_DNA"/>
</dbReference>
<evidence type="ECO:0000313" key="5">
    <source>
        <dbReference type="EMBL" id="CAF1244448.1"/>
    </source>
</evidence>
<dbReference type="AlphaFoldDB" id="A0A814ZPP5"/>
<feature type="region of interest" description="Disordered" evidence="3">
    <location>
        <begin position="479"/>
        <end position="509"/>
    </location>
</feature>
<evidence type="ECO:0000256" key="1">
    <source>
        <dbReference type="ARBA" id="ARBA00023054"/>
    </source>
</evidence>
<protein>
    <submittedName>
        <fullName evidence="5">Uncharacterized protein</fullName>
    </submittedName>
</protein>
<dbReference type="PANTHER" id="PTHR45721">
    <property type="entry name" value="LAMIN DM0-RELATED"/>
    <property type="match status" value="1"/>
</dbReference>
<gene>
    <name evidence="5" type="ORF">EDS130_LOCUS27630</name>
    <name evidence="4" type="ORF">XAT740_LOCUS21934</name>
</gene>
<feature type="region of interest" description="Disordered" evidence="3">
    <location>
        <begin position="1"/>
        <end position="20"/>
    </location>
</feature>
<dbReference type="GO" id="GO:0090435">
    <property type="term" value="P:protein localization to nuclear envelope"/>
    <property type="evidence" value="ECO:0007669"/>
    <property type="project" value="TreeGrafter"/>
</dbReference>
<dbReference type="GO" id="GO:0051664">
    <property type="term" value="P:nuclear pore localization"/>
    <property type="evidence" value="ECO:0007669"/>
    <property type="project" value="TreeGrafter"/>
</dbReference>
<sequence>MHRTIEEDLQATKNSHENDNQQPFYLSQEKHQQIKAALYYETDHSLTSCRPSSPPAILRHNSDEQTKSIEHFSPVLTDTMPTATKIQSSPSTHITSCPSRSSTIYIDEMHTAQEEVEKRELNTLNGRFGNYLDKIKHLVNVNANLRRQVDQAYRKYIGHTEEERDNAHPNQKYLHPCESQLLHLRKQINEEVRAQTLLQIRLQRADFDIEFYQHNIKVLTSHDQKQSEQVQYLRQQLDVNLQDLEHLKRQYERQEQDLNTYKFQYKEYTEKLMKFSNEYDTIAYERMENENILCTLREQYSFEKEFYHRRQEEFEYLEKFQYDFDKQFNQTELHQIVHQIRQDYQEFNRIRLSELEKIYESKLDVIRQEFVKRQEQKHSVTSNETHLTLESTKKEYQTLIEQNQSLQDKLEQLQHNIHDIIEQNKQRYELSDREYKQLQVDIPALDSIVVHLRENAVNLSAEINTYKYLLVNLFSTTKEKSSSPPHTRAPVLAPPISKPVPSEKQTTTLTTTEPIPTVKKITTTVATKARSTPRQYRDETTGFVVHIEDGIIWVRI</sequence>
<organism evidence="5 7">
    <name type="scientific">Adineta ricciae</name>
    <name type="common">Rotifer</name>
    <dbReference type="NCBI Taxonomy" id="249248"/>
    <lineage>
        <taxon>Eukaryota</taxon>
        <taxon>Metazoa</taxon>
        <taxon>Spiralia</taxon>
        <taxon>Gnathifera</taxon>
        <taxon>Rotifera</taxon>
        <taxon>Eurotatoria</taxon>
        <taxon>Bdelloidea</taxon>
        <taxon>Adinetida</taxon>
        <taxon>Adinetidae</taxon>
        <taxon>Adineta</taxon>
    </lineage>
</organism>